<evidence type="ECO:0008006" key="3">
    <source>
        <dbReference type="Google" id="ProtNLM"/>
    </source>
</evidence>
<organism evidence="1 2">
    <name type="scientific">Uruburuella testudinis</name>
    <dbReference type="NCBI Taxonomy" id="1282863"/>
    <lineage>
        <taxon>Bacteria</taxon>
        <taxon>Pseudomonadati</taxon>
        <taxon>Pseudomonadota</taxon>
        <taxon>Betaproteobacteria</taxon>
        <taxon>Neisseriales</taxon>
        <taxon>Neisseriaceae</taxon>
        <taxon>Uruburuella</taxon>
    </lineage>
</organism>
<dbReference type="Proteomes" id="UP000829817">
    <property type="component" value="Chromosome"/>
</dbReference>
<evidence type="ECO:0000313" key="1">
    <source>
        <dbReference type="EMBL" id="UOO80759.1"/>
    </source>
</evidence>
<dbReference type="InterPro" id="IPR023162">
    <property type="entry name" value="Apc36109-like_dom_sf"/>
</dbReference>
<dbReference type="Gene3D" id="1.10.340.20">
    <property type="entry name" value="Apc36109-like domain"/>
    <property type="match status" value="1"/>
</dbReference>
<protein>
    <recommendedName>
        <fullName evidence="3">DUF1871 family protein</fullName>
    </recommendedName>
</protein>
<evidence type="ECO:0000313" key="2">
    <source>
        <dbReference type="Proteomes" id="UP000829817"/>
    </source>
</evidence>
<proteinExistence type="predicted"/>
<accession>A0ABY4DPU8</accession>
<sequence>MKNILNEINSILFNHWDPIMINENPQLKDEYLTYAKKILTLLHANASEEEIFQLLTEIEENDLGLETDKNIKKSVSNKIFLLAEF</sequence>
<dbReference type="EMBL" id="CP091508">
    <property type="protein sequence ID" value="UOO80759.1"/>
    <property type="molecule type" value="Genomic_DNA"/>
</dbReference>
<keyword evidence="2" id="KW-1185">Reference proteome</keyword>
<dbReference type="RefSeq" id="WP_244783830.1">
    <property type="nucleotide sequence ID" value="NZ_CP091508.1"/>
</dbReference>
<reference evidence="1 2" key="1">
    <citation type="journal article" date="2022" name="Res Sq">
        <title>Evolution of multicellular longitudinally dividing oral cavity symbionts (Neisseriaceae).</title>
        <authorList>
            <person name="Nyongesa S."/>
            <person name="Weber P."/>
            <person name="Bernet E."/>
            <person name="Pullido F."/>
            <person name="Nieckarz M."/>
            <person name="Delaby M."/>
            <person name="Nieves C."/>
            <person name="Viehboeck T."/>
            <person name="Krause N."/>
            <person name="Rivera-Millot A."/>
            <person name="Nakamura A."/>
            <person name="Vischer N."/>
            <person name="VanNieuwenhze M."/>
            <person name="Brun Y."/>
            <person name="Cava F."/>
            <person name="Bulgheresi S."/>
            <person name="Veyrier F."/>
        </authorList>
    </citation>
    <scope>NUCLEOTIDE SEQUENCE [LARGE SCALE GENOMIC DNA]</scope>
    <source>
        <strain evidence="1 2">CCUG 63373m</strain>
    </source>
</reference>
<gene>
    <name evidence="1" type="ORF">LVJ83_07110</name>
</gene>
<name>A0ABY4DPU8_9NEIS</name>